<dbReference type="Pfam" id="PF01569">
    <property type="entry name" value="PAP2"/>
    <property type="match status" value="1"/>
</dbReference>
<dbReference type="PANTHER" id="PTHR10165:SF174">
    <property type="entry name" value="PHOSPHATIDIC ACID PHOSPHATASE TYPE 2_HALOPEROXIDASE DOMAIN-CONTAINING PROTEIN"/>
    <property type="match status" value="1"/>
</dbReference>
<evidence type="ECO:0000256" key="1">
    <source>
        <dbReference type="ARBA" id="ARBA00004141"/>
    </source>
</evidence>
<keyword evidence="4 6" id="KW-1133">Transmembrane helix</keyword>
<dbReference type="InterPro" id="IPR000326">
    <property type="entry name" value="PAP2/HPO"/>
</dbReference>
<comment type="caution">
    <text evidence="8">The sequence shown here is derived from an EMBL/GenBank/DDBJ whole genome shotgun (WGS) entry which is preliminary data.</text>
</comment>
<feature type="transmembrane region" description="Helical" evidence="6">
    <location>
        <begin position="57"/>
        <end position="81"/>
    </location>
</feature>
<feature type="transmembrane region" description="Helical" evidence="6">
    <location>
        <begin position="171"/>
        <end position="192"/>
    </location>
</feature>
<feature type="transmembrane region" description="Helical" evidence="6">
    <location>
        <begin position="204"/>
        <end position="224"/>
    </location>
</feature>
<keyword evidence="9" id="KW-1185">Reference proteome</keyword>
<dbReference type="EMBL" id="CAXITT010000229">
    <property type="protein sequence ID" value="CAL1536421.1"/>
    <property type="molecule type" value="Genomic_DNA"/>
</dbReference>
<dbReference type="GO" id="GO:0006644">
    <property type="term" value="P:phospholipid metabolic process"/>
    <property type="evidence" value="ECO:0007669"/>
    <property type="project" value="InterPro"/>
</dbReference>
<dbReference type="SMART" id="SM00014">
    <property type="entry name" value="acidPPc"/>
    <property type="match status" value="1"/>
</dbReference>
<evidence type="ECO:0000256" key="4">
    <source>
        <dbReference type="ARBA" id="ARBA00022989"/>
    </source>
</evidence>
<dbReference type="InterPro" id="IPR036938">
    <property type="entry name" value="PAP2/HPO_sf"/>
</dbReference>
<name>A0AAV2HQN3_LYMST</name>
<dbReference type="GO" id="GO:0005886">
    <property type="term" value="C:plasma membrane"/>
    <property type="evidence" value="ECO:0007669"/>
    <property type="project" value="TreeGrafter"/>
</dbReference>
<keyword evidence="5 6" id="KW-0472">Membrane</keyword>
<evidence type="ECO:0000256" key="6">
    <source>
        <dbReference type="SAM" id="Phobius"/>
    </source>
</evidence>
<dbReference type="GO" id="GO:0046839">
    <property type="term" value="P:phospholipid dephosphorylation"/>
    <property type="evidence" value="ECO:0007669"/>
    <property type="project" value="TreeGrafter"/>
</dbReference>
<evidence type="ECO:0000313" key="8">
    <source>
        <dbReference type="EMBL" id="CAL1536421.1"/>
    </source>
</evidence>
<evidence type="ECO:0000313" key="9">
    <source>
        <dbReference type="Proteomes" id="UP001497497"/>
    </source>
</evidence>
<accession>A0AAV2HQN3</accession>
<evidence type="ECO:0000256" key="3">
    <source>
        <dbReference type="ARBA" id="ARBA00022692"/>
    </source>
</evidence>
<proteinExistence type="inferred from homology"/>
<sequence>MSNLPVSKQAVIDVLIFVALCVPLLVLHLLGEPVTVGFFCDDVSIGLPYRPDTISQALLLLASFGGPFLVIAVTEIIRVAVDSRQSHRMRTALFTYAKAYAVFLFGMATVCMFTDSIKYSVGRLRPHFLDLCKPDFTKFNCTFPNGAPRYILEYECTNTMADGKLLTDSHLSFPSGHASVSVYSALFTIFYLQMRMEIKFSHLLRPVLQLTFMVSAVLCCVTRVTDHKHFTTDVIGGAVLGTVLAWLVFEKLGRRLIPTACSNKPPRLPRATSIESEPQTPTPLLRPERLIINHPYRHGSGPYTKEDFANKV</sequence>
<reference evidence="8 9" key="1">
    <citation type="submission" date="2024-04" db="EMBL/GenBank/DDBJ databases">
        <authorList>
            <consortium name="Genoscope - CEA"/>
            <person name="William W."/>
        </authorList>
    </citation>
    <scope>NUCLEOTIDE SEQUENCE [LARGE SCALE GENOMIC DNA]</scope>
</reference>
<dbReference type="CDD" id="cd03384">
    <property type="entry name" value="PAP2_wunen"/>
    <property type="match status" value="1"/>
</dbReference>
<dbReference type="GO" id="GO:0008195">
    <property type="term" value="F:phosphatidate phosphatase activity"/>
    <property type="evidence" value="ECO:0007669"/>
    <property type="project" value="TreeGrafter"/>
</dbReference>
<dbReference type="PANTHER" id="PTHR10165">
    <property type="entry name" value="LIPID PHOSPHATE PHOSPHATASE"/>
    <property type="match status" value="1"/>
</dbReference>
<feature type="transmembrane region" description="Helical" evidence="6">
    <location>
        <begin position="230"/>
        <end position="249"/>
    </location>
</feature>
<dbReference type="Gene3D" id="1.20.144.10">
    <property type="entry name" value="Phosphatidic acid phosphatase type 2/haloperoxidase"/>
    <property type="match status" value="1"/>
</dbReference>
<evidence type="ECO:0000259" key="7">
    <source>
        <dbReference type="SMART" id="SM00014"/>
    </source>
</evidence>
<feature type="transmembrane region" description="Helical" evidence="6">
    <location>
        <begin position="93"/>
        <end position="117"/>
    </location>
</feature>
<organism evidence="8 9">
    <name type="scientific">Lymnaea stagnalis</name>
    <name type="common">Great pond snail</name>
    <name type="synonym">Helix stagnalis</name>
    <dbReference type="NCBI Taxonomy" id="6523"/>
    <lineage>
        <taxon>Eukaryota</taxon>
        <taxon>Metazoa</taxon>
        <taxon>Spiralia</taxon>
        <taxon>Lophotrochozoa</taxon>
        <taxon>Mollusca</taxon>
        <taxon>Gastropoda</taxon>
        <taxon>Heterobranchia</taxon>
        <taxon>Euthyneura</taxon>
        <taxon>Panpulmonata</taxon>
        <taxon>Hygrophila</taxon>
        <taxon>Lymnaeoidea</taxon>
        <taxon>Lymnaeidae</taxon>
        <taxon>Lymnaea</taxon>
    </lineage>
</organism>
<dbReference type="InterPro" id="IPR043216">
    <property type="entry name" value="PAP-like"/>
</dbReference>
<evidence type="ECO:0000256" key="2">
    <source>
        <dbReference type="ARBA" id="ARBA00008816"/>
    </source>
</evidence>
<dbReference type="Proteomes" id="UP001497497">
    <property type="component" value="Unassembled WGS sequence"/>
</dbReference>
<evidence type="ECO:0000256" key="5">
    <source>
        <dbReference type="ARBA" id="ARBA00023136"/>
    </source>
</evidence>
<dbReference type="SUPFAM" id="SSF48317">
    <property type="entry name" value="Acid phosphatase/Vanadium-dependent haloperoxidase"/>
    <property type="match status" value="1"/>
</dbReference>
<protein>
    <recommendedName>
        <fullName evidence="7">Phosphatidic acid phosphatase type 2/haloperoxidase domain-containing protein</fullName>
    </recommendedName>
</protein>
<feature type="domain" description="Phosphatidic acid phosphatase type 2/haloperoxidase" evidence="7">
    <location>
        <begin position="100"/>
        <end position="249"/>
    </location>
</feature>
<dbReference type="AlphaFoldDB" id="A0AAV2HQN3"/>
<dbReference type="GO" id="GO:0007165">
    <property type="term" value="P:signal transduction"/>
    <property type="evidence" value="ECO:0007669"/>
    <property type="project" value="TreeGrafter"/>
</dbReference>
<feature type="transmembrane region" description="Helical" evidence="6">
    <location>
        <begin position="12"/>
        <end position="31"/>
    </location>
</feature>
<comment type="subcellular location">
    <subcellularLocation>
        <location evidence="1">Membrane</location>
        <topology evidence="1">Multi-pass membrane protein</topology>
    </subcellularLocation>
</comment>
<comment type="similarity">
    <text evidence="2">Belongs to the PA-phosphatase related phosphoesterase family.</text>
</comment>
<gene>
    <name evidence="8" type="ORF">GSLYS_00010334001</name>
</gene>
<keyword evidence="3 6" id="KW-0812">Transmembrane</keyword>